<protein>
    <recommendedName>
        <fullName evidence="2">CCAAT-binding factor domain-containing protein</fullName>
    </recommendedName>
</protein>
<evidence type="ECO:0000259" key="2">
    <source>
        <dbReference type="Pfam" id="PF03914"/>
    </source>
</evidence>
<dbReference type="InterPro" id="IPR005612">
    <property type="entry name" value="CCAAT-binding_factor"/>
</dbReference>
<comment type="similarity">
    <text evidence="1">Belongs to the CBF/MAK21 family.</text>
</comment>
<organism evidence="3 4">
    <name type="scientific">Cryptolaemus montrouzieri</name>
    <dbReference type="NCBI Taxonomy" id="559131"/>
    <lineage>
        <taxon>Eukaryota</taxon>
        <taxon>Metazoa</taxon>
        <taxon>Ecdysozoa</taxon>
        <taxon>Arthropoda</taxon>
        <taxon>Hexapoda</taxon>
        <taxon>Insecta</taxon>
        <taxon>Pterygota</taxon>
        <taxon>Neoptera</taxon>
        <taxon>Endopterygota</taxon>
        <taxon>Coleoptera</taxon>
        <taxon>Polyphaga</taxon>
        <taxon>Cucujiformia</taxon>
        <taxon>Coccinelloidea</taxon>
        <taxon>Coccinellidae</taxon>
        <taxon>Scymninae</taxon>
        <taxon>Scymnini</taxon>
        <taxon>Cryptolaemus</taxon>
    </lineage>
</organism>
<name>A0ABD2NPJ1_9CUCU</name>
<proteinExistence type="inferred from homology"/>
<keyword evidence="4" id="KW-1185">Reference proteome</keyword>
<evidence type="ECO:0000313" key="4">
    <source>
        <dbReference type="Proteomes" id="UP001516400"/>
    </source>
</evidence>
<dbReference type="PANTHER" id="PTHR14428">
    <property type="entry name" value="NUCLEOLAR COMPLEX PROTEIN 3"/>
    <property type="match status" value="1"/>
</dbReference>
<reference evidence="3 4" key="1">
    <citation type="journal article" date="2021" name="BMC Biol.">
        <title>Horizontally acquired antibacterial genes associated with adaptive radiation of ladybird beetles.</title>
        <authorList>
            <person name="Li H.S."/>
            <person name="Tang X.F."/>
            <person name="Huang Y.H."/>
            <person name="Xu Z.Y."/>
            <person name="Chen M.L."/>
            <person name="Du X.Y."/>
            <person name="Qiu B.Y."/>
            <person name="Chen P.T."/>
            <person name="Zhang W."/>
            <person name="Slipinski A."/>
            <person name="Escalona H.E."/>
            <person name="Waterhouse R.M."/>
            <person name="Zwick A."/>
            <person name="Pang H."/>
        </authorList>
    </citation>
    <scope>NUCLEOTIDE SEQUENCE [LARGE SCALE GENOMIC DNA]</scope>
    <source>
        <strain evidence="3">SYSU2018</strain>
    </source>
</reference>
<dbReference type="AlphaFoldDB" id="A0ABD2NPJ1"/>
<dbReference type="InterPro" id="IPR016903">
    <property type="entry name" value="Nucleolar_cplx-assoc_3"/>
</dbReference>
<accession>A0ABD2NPJ1</accession>
<dbReference type="PANTHER" id="PTHR14428:SF5">
    <property type="entry name" value="NUCLEOLAR COMPLEX PROTEIN 3 HOMOLOG"/>
    <property type="match status" value="1"/>
</dbReference>
<evidence type="ECO:0000256" key="1">
    <source>
        <dbReference type="ARBA" id="ARBA00007797"/>
    </source>
</evidence>
<gene>
    <name evidence="3" type="ORF">HHI36_003889</name>
</gene>
<evidence type="ECO:0000313" key="3">
    <source>
        <dbReference type="EMBL" id="KAL3280653.1"/>
    </source>
</evidence>
<dbReference type="Pfam" id="PF03914">
    <property type="entry name" value="CBF"/>
    <property type="match status" value="1"/>
</dbReference>
<dbReference type="Proteomes" id="UP001516400">
    <property type="component" value="Unassembled WGS sequence"/>
</dbReference>
<feature type="domain" description="CCAAT-binding factor" evidence="2">
    <location>
        <begin position="25"/>
        <end position="57"/>
    </location>
</feature>
<sequence length="142" mass="15720">MQLNKSVDILLNSDNSFGDGNNMIELDDPEYSNASSTSLYELTLLKKHYHPIVGKFARNIASGAPSSGEGNLVPEIGKLNADDLFNNYDMTEMSFNPSVPVPKKTQLKTKISSYTKLADSSFEDYLKSKMKDQLKCGVICIE</sequence>
<comment type="caution">
    <text evidence="3">The sequence shown here is derived from an EMBL/GenBank/DDBJ whole genome shotgun (WGS) entry which is preliminary data.</text>
</comment>
<dbReference type="GO" id="GO:0005634">
    <property type="term" value="C:nucleus"/>
    <property type="evidence" value="ECO:0007669"/>
    <property type="project" value="UniProtKB-ARBA"/>
</dbReference>
<dbReference type="EMBL" id="JABFTP020000144">
    <property type="protein sequence ID" value="KAL3280653.1"/>
    <property type="molecule type" value="Genomic_DNA"/>
</dbReference>